<dbReference type="AlphaFoldDB" id="A0A9P4Y7K9"/>
<evidence type="ECO:0000313" key="2">
    <source>
        <dbReference type="EMBL" id="KAF3767832.1"/>
    </source>
</evidence>
<evidence type="ECO:0000313" key="3">
    <source>
        <dbReference type="Proteomes" id="UP000803844"/>
    </source>
</evidence>
<feature type="region of interest" description="Disordered" evidence="1">
    <location>
        <begin position="1"/>
        <end position="49"/>
    </location>
</feature>
<organism evidence="2 3">
    <name type="scientific">Cryphonectria parasitica (strain ATCC 38755 / EP155)</name>
    <dbReference type="NCBI Taxonomy" id="660469"/>
    <lineage>
        <taxon>Eukaryota</taxon>
        <taxon>Fungi</taxon>
        <taxon>Dikarya</taxon>
        <taxon>Ascomycota</taxon>
        <taxon>Pezizomycotina</taxon>
        <taxon>Sordariomycetes</taxon>
        <taxon>Sordariomycetidae</taxon>
        <taxon>Diaporthales</taxon>
        <taxon>Cryphonectriaceae</taxon>
        <taxon>Cryphonectria-Endothia species complex</taxon>
        <taxon>Cryphonectria</taxon>
    </lineage>
</organism>
<sequence length="524" mass="57274">MNEAEQRVTLGRKRQFGDIFGPRGANQQRRSSESVGHISSSTVPGRFSHQTFRSSLSSSITSRYPSVDFTPLGVPRLRSSSMADFHLVREGDQADGQKTRSLCSHLHSRSNSSDDLYARARTKERPSALRVFTRGDEHSVPFGTSHVREWESSTPCNSMSTSSASNVYSGSSIRPTSRHTHATSVDSTPQQSLRKSEDSFLSESQGQHGISTKEWSPATTKATGFNIDDYISSDDEDFDTTVRRPSAAGEEDLLFDSSFGFTGAVLPGLMEPMDYGSCPSPTVRYDRCKADSPIEEEDESGEQDTDTAYTADIEDDRTSAHRDPPFTSLRQVRRKYSNGNMGTFGRKSARPIVLGHTDKGSVMSTSVDGRRSSQAEDGQHRTLRRSSSDLGVYDRGPATCRGQSRLSALGTLHARNIDSAVSLGEPQDGANASGGAREAVKTADTIREETGKVDHATAMRLRKEGKARKRAQDAQNLRNKRMTMAFGVVEDDAAAVAGPQAETDEPDRGRSLVRRSGIQGKEKE</sequence>
<feature type="region of interest" description="Disordered" evidence="1">
    <location>
        <begin position="357"/>
        <end position="396"/>
    </location>
</feature>
<protein>
    <submittedName>
        <fullName evidence="2">Uncharacterized protein</fullName>
    </submittedName>
</protein>
<feature type="compositionally biased region" description="Low complexity" evidence="1">
    <location>
        <begin position="152"/>
        <end position="169"/>
    </location>
</feature>
<feature type="compositionally biased region" description="Basic and acidic residues" evidence="1">
    <location>
        <begin position="368"/>
        <end position="380"/>
    </location>
</feature>
<feature type="compositionally biased region" description="Acidic residues" evidence="1">
    <location>
        <begin position="293"/>
        <end position="305"/>
    </location>
</feature>
<dbReference type="EMBL" id="MU032346">
    <property type="protein sequence ID" value="KAF3767832.1"/>
    <property type="molecule type" value="Genomic_DNA"/>
</dbReference>
<name>A0A9P4Y7K9_CRYP1</name>
<keyword evidence="3" id="KW-1185">Reference proteome</keyword>
<evidence type="ECO:0000256" key="1">
    <source>
        <dbReference type="SAM" id="MobiDB-lite"/>
    </source>
</evidence>
<reference evidence="2" key="1">
    <citation type="journal article" date="2020" name="Phytopathology">
        <title>Genome sequence of the chestnut blight fungus Cryphonectria parasitica EP155: A fundamental resource for an archetypical invasive plant pathogen.</title>
        <authorList>
            <person name="Crouch J.A."/>
            <person name="Dawe A."/>
            <person name="Aerts A."/>
            <person name="Barry K."/>
            <person name="Churchill A.C.L."/>
            <person name="Grimwood J."/>
            <person name="Hillman B."/>
            <person name="Milgroom M.G."/>
            <person name="Pangilinan J."/>
            <person name="Smith M."/>
            <person name="Salamov A."/>
            <person name="Schmutz J."/>
            <person name="Yadav J."/>
            <person name="Grigoriev I.V."/>
            <person name="Nuss D."/>
        </authorList>
    </citation>
    <scope>NUCLEOTIDE SEQUENCE</scope>
    <source>
        <strain evidence="2">EP155</strain>
    </source>
</reference>
<dbReference type="GeneID" id="63839703"/>
<feature type="compositionally biased region" description="Polar residues" evidence="1">
    <location>
        <begin position="182"/>
        <end position="217"/>
    </location>
</feature>
<dbReference type="RefSeq" id="XP_040778793.1">
    <property type="nucleotide sequence ID" value="XM_040922574.1"/>
</dbReference>
<feature type="region of interest" description="Disordered" evidence="1">
    <location>
        <begin position="146"/>
        <end position="217"/>
    </location>
</feature>
<proteinExistence type="predicted"/>
<accession>A0A9P4Y7K9</accession>
<dbReference type="OrthoDB" id="5325276at2759"/>
<dbReference type="Proteomes" id="UP000803844">
    <property type="component" value="Unassembled WGS sequence"/>
</dbReference>
<feature type="region of interest" description="Disordered" evidence="1">
    <location>
        <begin position="423"/>
        <end position="442"/>
    </location>
</feature>
<feature type="region of interest" description="Disordered" evidence="1">
    <location>
        <begin position="494"/>
        <end position="524"/>
    </location>
</feature>
<feature type="region of interest" description="Disordered" evidence="1">
    <location>
        <begin position="291"/>
        <end position="326"/>
    </location>
</feature>
<gene>
    <name evidence="2" type="ORF">M406DRAFT_350763</name>
</gene>
<comment type="caution">
    <text evidence="2">The sequence shown here is derived from an EMBL/GenBank/DDBJ whole genome shotgun (WGS) entry which is preliminary data.</text>
</comment>
<feature type="compositionally biased region" description="Polar residues" evidence="1">
    <location>
        <begin position="25"/>
        <end position="49"/>
    </location>
</feature>